<keyword evidence="1" id="KW-0862">Zinc</keyword>
<feature type="compositionally biased region" description="Basic residues" evidence="2">
    <location>
        <begin position="193"/>
        <end position="202"/>
    </location>
</feature>
<dbReference type="GeneID" id="122135892"/>
<keyword evidence="1" id="KW-0863">Zinc-finger</keyword>
<sequence length="507" mass="58409">MGKSQSKLTKYDTPVFCQMKKVYGQKCMQDMGKLIKYHDFPKEGTLSVKRLNAVKESVEEGSEKLKGCCVKHMCEKCKQTVNYWIEEADKRERKAMQKELAGRKEEKKIEKCQGKLTNRSDVSVSKHAPPPYPHYPVAELQAVKMDPDLDCSPPRPTAPQAEAERRQEIEEDPEMIPENPNEEVEEEIARRAPPTRKRKTRQTVKEENGLVFRPWDVTDTKEAMAHLPSPDEAGNKFSTELVTFCQEFSPTVHELRRLLAVKLGATSWHKVSGKLQKEDCRREHCEWEHRANVDYRTAVEELAEAIKVAFPVRVDTAKIGNCCQSREESVQDYYNRLYLIFNKHSGLEEPEGRGNQPGTWECHLRSWFLNGLRPEIAQAVKTSYIEWKSGRLSAVLAHALHAEELQTAKKERAKAKTDKEWQQALVQAVSKPWGFSVQRNQQARGGKGKRQEGRYSNVTERNSEKWGCWICETNEHVLNKCTKCRLCKKDGHWARNCPEDQQNQEAD</sequence>
<gene>
    <name evidence="4" type="primary">LOC122135892</name>
</gene>
<feature type="domain" description="CCHC-type" evidence="3">
    <location>
        <begin position="483"/>
        <end position="499"/>
    </location>
</feature>
<dbReference type="GO" id="GO:0008270">
    <property type="term" value="F:zinc ion binding"/>
    <property type="evidence" value="ECO:0007669"/>
    <property type="project" value="UniProtKB-KW"/>
</dbReference>
<accession>A0A9Q9VY78</accession>
<evidence type="ECO:0000259" key="3">
    <source>
        <dbReference type="PROSITE" id="PS50158"/>
    </source>
</evidence>
<dbReference type="KEGG" id="ccar:122135892"/>
<name>A0A9Q9VY78_CYPCA</name>
<evidence type="ECO:0000313" key="4">
    <source>
        <dbReference type="RefSeq" id="XP_042572891.1"/>
    </source>
</evidence>
<dbReference type="PROSITE" id="PS50158">
    <property type="entry name" value="ZF_CCHC"/>
    <property type="match status" value="1"/>
</dbReference>
<reference evidence="4" key="1">
    <citation type="submission" date="2025-08" db="UniProtKB">
        <authorList>
            <consortium name="RefSeq"/>
        </authorList>
    </citation>
    <scope>IDENTIFICATION</scope>
    <source>
        <tissue evidence="4">Muscle</tissue>
    </source>
</reference>
<keyword evidence="1" id="KW-0479">Metal-binding</keyword>
<dbReference type="Proteomes" id="UP001155660">
    <property type="component" value="Chromosome B1"/>
</dbReference>
<dbReference type="SMART" id="SM00343">
    <property type="entry name" value="ZnF_C2HC"/>
    <property type="match status" value="2"/>
</dbReference>
<feature type="compositionally biased region" description="Acidic residues" evidence="2">
    <location>
        <begin position="169"/>
        <end position="186"/>
    </location>
</feature>
<proteinExistence type="predicted"/>
<organism evidence="4">
    <name type="scientific">Cyprinus carpio</name>
    <name type="common">Common carp</name>
    <dbReference type="NCBI Taxonomy" id="7962"/>
    <lineage>
        <taxon>Eukaryota</taxon>
        <taxon>Metazoa</taxon>
        <taxon>Chordata</taxon>
        <taxon>Craniata</taxon>
        <taxon>Vertebrata</taxon>
        <taxon>Euteleostomi</taxon>
        <taxon>Actinopterygii</taxon>
        <taxon>Neopterygii</taxon>
        <taxon>Teleostei</taxon>
        <taxon>Ostariophysi</taxon>
        <taxon>Cypriniformes</taxon>
        <taxon>Cyprinidae</taxon>
        <taxon>Cyprininae</taxon>
        <taxon>Cyprinus</taxon>
    </lineage>
</organism>
<evidence type="ECO:0000256" key="1">
    <source>
        <dbReference type="PROSITE-ProRule" id="PRU00047"/>
    </source>
</evidence>
<dbReference type="OrthoDB" id="8960550at2759"/>
<feature type="region of interest" description="Disordered" evidence="2">
    <location>
        <begin position="147"/>
        <end position="204"/>
    </location>
</feature>
<protein>
    <submittedName>
        <fullName evidence="4">Uncharacterized protein LOC122135892</fullName>
    </submittedName>
</protein>
<dbReference type="AlphaFoldDB" id="A0A9Q9VY78"/>
<dbReference type="GO" id="GO:0003676">
    <property type="term" value="F:nucleic acid binding"/>
    <property type="evidence" value="ECO:0007669"/>
    <property type="project" value="InterPro"/>
</dbReference>
<evidence type="ECO:0000256" key="2">
    <source>
        <dbReference type="SAM" id="MobiDB-lite"/>
    </source>
</evidence>
<dbReference type="InterPro" id="IPR001878">
    <property type="entry name" value="Znf_CCHC"/>
</dbReference>
<dbReference type="RefSeq" id="XP_042572891.1">
    <property type="nucleotide sequence ID" value="XM_042716957.1"/>
</dbReference>